<protein>
    <submittedName>
        <fullName evidence="1">Uncharacterized protein</fullName>
    </submittedName>
</protein>
<dbReference type="RefSeq" id="WP_278521864.1">
    <property type="nucleotide sequence ID" value="NZ_JADIIN010000017.1"/>
</dbReference>
<accession>A0A843ADY3</accession>
<evidence type="ECO:0000313" key="2">
    <source>
        <dbReference type="Proteomes" id="UP000658733"/>
    </source>
</evidence>
<gene>
    <name evidence="1" type="ORF">ISP01_01880</name>
</gene>
<evidence type="ECO:0000313" key="1">
    <source>
        <dbReference type="EMBL" id="MBF4468133.1"/>
    </source>
</evidence>
<dbReference type="AlphaFoldDB" id="A0A843ADY3"/>
<dbReference type="Proteomes" id="UP000658733">
    <property type="component" value="Unassembled WGS sequence"/>
</dbReference>
<reference evidence="1" key="1">
    <citation type="submission" date="2020-10" db="EMBL/GenBank/DDBJ databases">
        <title>Dehalococcoides mccartyi of a TCE/Cr reducing biochatode.</title>
        <authorList>
            <person name="Matturro B."/>
        </authorList>
    </citation>
    <scope>NUCLEOTIDE SEQUENCE</scope>
    <source>
        <strain evidence="1">Bin4</strain>
    </source>
</reference>
<name>A0A843ADY3_METAZ</name>
<proteinExistence type="predicted"/>
<dbReference type="EMBL" id="JADIIN010000017">
    <property type="protein sequence ID" value="MBF4468133.1"/>
    <property type="molecule type" value="Genomic_DNA"/>
</dbReference>
<comment type="caution">
    <text evidence="1">The sequence shown here is derived from an EMBL/GenBank/DDBJ whole genome shotgun (WGS) entry which is preliminary data.</text>
</comment>
<sequence length="263" mass="30678">MNKNENPSINNSSASKVVLATKSEIKVNIDKILKQDEYYRLNREKLVNNLINELKNNNSSIKDEQIVILVSYFHFKKLMRNEIAFIIKSSFSIDNNKLRSLVDPIFKMDKSKLSKTKELRKVFLKDTADIIVGNIKEIKNIDSGKYLKKFVDGKIYNILKDDGQPPAKLLTESIEQYCDLCVDNSTSKYYAKIKNKYGKEHLREINSHTIENYCNEAFGYNKINSDICSRVFKFITRDIEKYYSLLEFSNGSLKLNKKDYKFL</sequence>
<organism evidence="1 2">
    <name type="scientific">Methanobrevibacter arboriphilus</name>
    <dbReference type="NCBI Taxonomy" id="39441"/>
    <lineage>
        <taxon>Archaea</taxon>
        <taxon>Methanobacteriati</taxon>
        <taxon>Methanobacteriota</taxon>
        <taxon>Methanomada group</taxon>
        <taxon>Methanobacteria</taxon>
        <taxon>Methanobacteriales</taxon>
        <taxon>Methanobacteriaceae</taxon>
        <taxon>Methanobrevibacter</taxon>
    </lineage>
</organism>